<evidence type="ECO:0000313" key="2">
    <source>
        <dbReference type="EMBL" id="KAK2623906.1"/>
    </source>
</evidence>
<dbReference type="PANTHER" id="PTHR28002:SF1">
    <property type="entry name" value="MIOREX COMPLEX COMPONENT 11"/>
    <property type="match status" value="1"/>
</dbReference>
<dbReference type="PANTHER" id="PTHR28002">
    <property type="entry name" value="MIOREX COMPLEX COMPONENT 11"/>
    <property type="match status" value="1"/>
</dbReference>
<organism evidence="2 3">
    <name type="scientific">Diplocarpon rosae</name>
    <dbReference type="NCBI Taxonomy" id="946125"/>
    <lineage>
        <taxon>Eukaryota</taxon>
        <taxon>Fungi</taxon>
        <taxon>Dikarya</taxon>
        <taxon>Ascomycota</taxon>
        <taxon>Pezizomycotina</taxon>
        <taxon>Leotiomycetes</taxon>
        <taxon>Helotiales</taxon>
        <taxon>Drepanopezizaceae</taxon>
        <taxon>Diplocarpon</taxon>
    </lineage>
</organism>
<evidence type="ECO:0000256" key="1">
    <source>
        <dbReference type="SAM" id="MobiDB-lite"/>
    </source>
</evidence>
<evidence type="ECO:0000313" key="3">
    <source>
        <dbReference type="Proteomes" id="UP001285354"/>
    </source>
</evidence>
<keyword evidence="3" id="KW-1185">Reference proteome</keyword>
<gene>
    <name evidence="2" type="ORF">QTJ16_006540</name>
</gene>
<comment type="caution">
    <text evidence="2">The sequence shown here is derived from an EMBL/GenBank/DDBJ whole genome shotgun (WGS) entry which is preliminary data.</text>
</comment>
<protein>
    <submittedName>
        <fullName evidence="2">Uncharacterized protein</fullName>
    </submittedName>
</protein>
<accession>A0AAD9SUL8</accession>
<dbReference type="Pfam" id="PF10306">
    <property type="entry name" value="FLILHELTA"/>
    <property type="match status" value="1"/>
</dbReference>
<dbReference type="AlphaFoldDB" id="A0AAD9SUL8"/>
<reference evidence="2" key="1">
    <citation type="submission" date="2023-06" db="EMBL/GenBank/DDBJ databases">
        <title>Draft genome of Marssonina rosae.</title>
        <authorList>
            <person name="Cheng Q."/>
        </authorList>
    </citation>
    <scope>NUCLEOTIDE SEQUENCE</scope>
    <source>
        <strain evidence="2">R4</strain>
    </source>
</reference>
<dbReference type="EMBL" id="JAUBYV010000011">
    <property type="protein sequence ID" value="KAK2623906.1"/>
    <property type="molecule type" value="Genomic_DNA"/>
</dbReference>
<sequence>MPLRTFLRHLRPILDAHRPPQFSRPYSSSTSPTRLTRLHARLPRFLHRYTSALLSAPGTHITAFLILHEVTAILPLVGLAGAFHYSNWLPEAWVQGRWATEGAERFGRYFGRKGWFGFGTVGREDLGRGKGEVRGEGGKEGLEQQVERTWHAGSQGTRILVEVATAYAVTKVLLPVRVLVSVWGTPWFARVFVGRLGGLIGRRKNMGMATGGKIRGSGAAGTGATGGGVGPGGGVAAGSDHTAIKDA</sequence>
<dbReference type="Proteomes" id="UP001285354">
    <property type="component" value="Unassembled WGS sequence"/>
</dbReference>
<feature type="region of interest" description="Disordered" evidence="1">
    <location>
        <begin position="228"/>
        <end position="247"/>
    </location>
</feature>
<name>A0AAD9SUL8_9HELO</name>
<proteinExistence type="predicted"/>
<dbReference type="GO" id="GO:0005739">
    <property type="term" value="C:mitochondrion"/>
    <property type="evidence" value="ECO:0007669"/>
    <property type="project" value="TreeGrafter"/>
</dbReference>
<dbReference type="InterPro" id="IPR018811">
    <property type="entry name" value="MRX11"/>
</dbReference>